<dbReference type="InterPro" id="IPR015424">
    <property type="entry name" value="PyrdxlP-dep_Trfase"/>
</dbReference>
<comment type="similarity">
    <text evidence="1">Belongs to the DegT/DnrJ/EryC1 family.</text>
</comment>
<keyword evidence="1" id="KW-0663">Pyridoxal phosphate</keyword>
<evidence type="ECO:0000313" key="3">
    <source>
        <dbReference type="Proteomes" id="UP001596547"/>
    </source>
</evidence>
<evidence type="ECO:0000313" key="2">
    <source>
        <dbReference type="EMBL" id="MFC7319229.1"/>
    </source>
</evidence>
<evidence type="ECO:0000256" key="1">
    <source>
        <dbReference type="RuleBase" id="RU004508"/>
    </source>
</evidence>
<reference evidence="2 3" key="1">
    <citation type="journal article" date="2019" name="Int. J. Syst. Evol. Microbiol.">
        <title>The Global Catalogue of Microorganisms (GCM) 10K type strain sequencing project: providing services to taxonomists for standard genome sequencing and annotation.</title>
        <authorList>
            <consortium name="The Broad Institute Genomics Platform"/>
            <consortium name="The Broad Institute Genome Sequencing Center for Infectious Disease"/>
            <person name="Wu L."/>
            <person name="Ma J."/>
        </authorList>
    </citation>
    <scope>NUCLEOTIDE SEQUENCE [LARGE SCALE GENOMIC DNA]</scope>
    <source>
        <strain evidence="2 3">PSR21</strain>
    </source>
</reference>
<dbReference type="PANTHER" id="PTHR30244">
    <property type="entry name" value="TRANSAMINASE"/>
    <property type="match status" value="1"/>
</dbReference>
<dbReference type="SUPFAM" id="SSF53383">
    <property type="entry name" value="PLP-dependent transferases"/>
    <property type="match status" value="1"/>
</dbReference>
<comment type="caution">
    <text evidence="2">The sequence shown here is derived from an EMBL/GenBank/DDBJ whole genome shotgun (WGS) entry which is preliminary data.</text>
</comment>
<sequence length="371" mass="40771">MSIPSSPRRRPWPLLPSSRRTVRSVVDGAGVPYRFCSSSKIALRNALVALGCPGTNVLLPSYLPPGVVEPFHELDVEPRFYRVADDLSADVADAEARLDDETSAIVVVHYFGFPQPRLDEIRALADRHDLAVIDNNSHSTLSRRDGRLLGTFGDVGFTSLHKTLPVPDGAVLYFNGPCVDPTERLPLTGVRDRYTCDDYRYCAGAAASSAGSVGEAALELLDCLRNGDNKPYVPPSDDPLGEYQRSKVRMSKLSSTALTRIDPVAVTVNRRAAFARWHHHLSDDDRFAPVFEHLPPGVCPWFYPVVADDPASLVESLAGAVSAFAWPTLPSGVRGDPDYRAENERSRRLVLLPAHQDMTPRDVDHLAARVR</sequence>
<dbReference type="InterPro" id="IPR015421">
    <property type="entry name" value="PyrdxlP-dep_Trfase_major"/>
</dbReference>
<dbReference type="Gene3D" id="3.40.640.10">
    <property type="entry name" value="Type I PLP-dependent aspartate aminotransferase-like (Major domain)"/>
    <property type="match status" value="1"/>
</dbReference>
<protein>
    <submittedName>
        <fullName evidence="2">DegT/DnrJ/EryC1/StrS family aminotransferase</fullName>
    </submittedName>
</protein>
<proteinExistence type="inferred from homology"/>
<dbReference type="RefSeq" id="WP_276306826.1">
    <property type="nucleotide sequence ID" value="NZ_CP119994.1"/>
</dbReference>
<keyword evidence="2" id="KW-0808">Transferase</keyword>
<dbReference type="Proteomes" id="UP001596547">
    <property type="component" value="Unassembled WGS sequence"/>
</dbReference>
<dbReference type="EMBL" id="JBHTBF010000004">
    <property type="protein sequence ID" value="MFC7319229.1"/>
    <property type="molecule type" value="Genomic_DNA"/>
</dbReference>
<keyword evidence="3" id="KW-1185">Reference proteome</keyword>
<dbReference type="AlphaFoldDB" id="A0ABD6AF79"/>
<dbReference type="GO" id="GO:0008483">
    <property type="term" value="F:transaminase activity"/>
    <property type="evidence" value="ECO:0007669"/>
    <property type="project" value="UniProtKB-KW"/>
</dbReference>
<dbReference type="PANTHER" id="PTHR30244:SF42">
    <property type="entry name" value="UDP-2-ACETAMIDO-2-DEOXY-3-OXO-D-GLUCURONATE AMINOTRANSFERASE"/>
    <property type="match status" value="1"/>
</dbReference>
<accession>A0ABD6AF79</accession>
<dbReference type="InterPro" id="IPR000653">
    <property type="entry name" value="DegT/StrS_aminotransferase"/>
</dbReference>
<name>A0ABD6AF79_9EURY</name>
<dbReference type="GeneID" id="79317966"/>
<keyword evidence="2" id="KW-0032">Aminotransferase</keyword>
<organism evidence="2 3">
    <name type="scientific">Halomarina halobia</name>
    <dbReference type="NCBI Taxonomy" id="3033386"/>
    <lineage>
        <taxon>Archaea</taxon>
        <taxon>Methanobacteriati</taxon>
        <taxon>Methanobacteriota</taxon>
        <taxon>Stenosarchaea group</taxon>
        <taxon>Halobacteria</taxon>
        <taxon>Halobacteriales</taxon>
        <taxon>Natronomonadaceae</taxon>
        <taxon>Halomarina</taxon>
    </lineage>
</organism>
<gene>
    <name evidence="2" type="ORF">ACFQPE_20890</name>
</gene>
<dbReference type="Pfam" id="PF01041">
    <property type="entry name" value="DegT_DnrJ_EryC1"/>
    <property type="match status" value="1"/>
</dbReference>